<dbReference type="InterPro" id="IPR045182">
    <property type="entry name" value="JINGUBANG-like"/>
</dbReference>
<proteinExistence type="predicted"/>
<dbReference type="OrthoDB" id="674604at2759"/>
<dbReference type="PROSITE" id="PS50082">
    <property type="entry name" value="WD_REPEATS_2"/>
    <property type="match status" value="5"/>
</dbReference>
<dbReference type="InterPro" id="IPR020472">
    <property type="entry name" value="WD40_PAC1"/>
</dbReference>
<dbReference type="InterPro" id="IPR015943">
    <property type="entry name" value="WD40/YVTN_repeat-like_dom_sf"/>
</dbReference>
<dbReference type="Gene3D" id="2.130.10.10">
    <property type="entry name" value="YVTN repeat-like/Quinoprotein amine dehydrogenase"/>
    <property type="match status" value="2"/>
</dbReference>
<dbReference type="CDD" id="cd00200">
    <property type="entry name" value="WD40"/>
    <property type="match status" value="1"/>
</dbReference>
<dbReference type="PANTHER" id="PTHR22844">
    <property type="entry name" value="F-BOX AND WD40 DOMAIN PROTEIN"/>
    <property type="match status" value="1"/>
</dbReference>
<dbReference type="SUPFAM" id="SSF50978">
    <property type="entry name" value="WD40 repeat-like"/>
    <property type="match status" value="1"/>
</dbReference>
<organism evidence="5 6">
    <name type="scientific">Dioscorea zingiberensis</name>
    <dbReference type="NCBI Taxonomy" id="325984"/>
    <lineage>
        <taxon>Eukaryota</taxon>
        <taxon>Viridiplantae</taxon>
        <taxon>Streptophyta</taxon>
        <taxon>Embryophyta</taxon>
        <taxon>Tracheophyta</taxon>
        <taxon>Spermatophyta</taxon>
        <taxon>Magnoliopsida</taxon>
        <taxon>Liliopsida</taxon>
        <taxon>Dioscoreales</taxon>
        <taxon>Dioscoreaceae</taxon>
        <taxon>Dioscorea</taxon>
    </lineage>
</organism>
<evidence type="ECO:0000256" key="2">
    <source>
        <dbReference type="ARBA" id="ARBA00022737"/>
    </source>
</evidence>
<evidence type="ECO:0000256" key="1">
    <source>
        <dbReference type="ARBA" id="ARBA00022574"/>
    </source>
</evidence>
<keyword evidence="2" id="KW-0677">Repeat</keyword>
<gene>
    <name evidence="5" type="ORF">J5N97_007796</name>
</gene>
<feature type="repeat" description="WD" evidence="3">
    <location>
        <begin position="246"/>
        <end position="286"/>
    </location>
</feature>
<dbReference type="AlphaFoldDB" id="A0A9D5DF53"/>
<keyword evidence="6" id="KW-1185">Reference proteome</keyword>
<dbReference type="PANTHER" id="PTHR22844:SF199">
    <property type="entry name" value="F21J9.19"/>
    <property type="match status" value="1"/>
</dbReference>
<feature type="region of interest" description="Disordered" evidence="4">
    <location>
        <begin position="17"/>
        <end position="49"/>
    </location>
</feature>
<comment type="caution">
    <text evidence="5">The sequence shown here is derived from an EMBL/GenBank/DDBJ whole genome shotgun (WGS) entry which is preliminary data.</text>
</comment>
<feature type="repeat" description="WD" evidence="3">
    <location>
        <begin position="291"/>
        <end position="332"/>
    </location>
</feature>
<reference evidence="5" key="2">
    <citation type="journal article" date="2022" name="Hortic Res">
        <title>The genome of Dioscorea zingiberensis sheds light on the biosynthesis, origin and evolution of the medicinally important diosgenin saponins.</title>
        <authorList>
            <person name="Li Y."/>
            <person name="Tan C."/>
            <person name="Li Z."/>
            <person name="Guo J."/>
            <person name="Li S."/>
            <person name="Chen X."/>
            <person name="Wang C."/>
            <person name="Dai X."/>
            <person name="Yang H."/>
            <person name="Song W."/>
            <person name="Hou L."/>
            <person name="Xu J."/>
            <person name="Tong Z."/>
            <person name="Xu A."/>
            <person name="Yuan X."/>
            <person name="Wang W."/>
            <person name="Yang Q."/>
            <person name="Chen L."/>
            <person name="Sun Z."/>
            <person name="Wang K."/>
            <person name="Pan B."/>
            <person name="Chen J."/>
            <person name="Bao Y."/>
            <person name="Liu F."/>
            <person name="Qi X."/>
            <person name="Gang D.R."/>
            <person name="Wen J."/>
            <person name="Li J."/>
        </authorList>
    </citation>
    <scope>NUCLEOTIDE SEQUENCE</scope>
    <source>
        <strain evidence="5">Dzin_1.0</strain>
    </source>
</reference>
<feature type="repeat" description="WD" evidence="3">
    <location>
        <begin position="337"/>
        <end position="366"/>
    </location>
</feature>
<evidence type="ECO:0000256" key="3">
    <source>
        <dbReference type="PROSITE-ProRule" id="PRU00221"/>
    </source>
</evidence>
<evidence type="ECO:0000256" key="4">
    <source>
        <dbReference type="SAM" id="MobiDB-lite"/>
    </source>
</evidence>
<feature type="repeat" description="WD" evidence="3">
    <location>
        <begin position="206"/>
        <end position="245"/>
    </location>
</feature>
<protein>
    <submittedName>
        <fullName evidence="5">Uncharacterized protein</fullName>
    </submittedName>
</protein>
<name>A0A9D5DF53_9LILI</name>
<dbReference type="FunFam" id="2.130.10.10:FF:000775">
    <property type="entry name" value="BnaA09g28200D protein"/>
    <property type="match status" value="1"/>
</dbReference>
<feature type="compositionally biased region" description="Low complexity" evidence="4">
    <location>
        <begin position="30"/>
        <end position="49"/>
    </location>
</feature>
<sequence>MPLARTSSCCFSAAPDGGASQPNATAGNLAATTSSASDTSTSSEVPSVSSNDDAVSIITLPSLPSLLLLPIISSPSASLPTSSHLCLSSLPPSSSSLSLSLSPSHPHLLYTASDLAISIYDLSSLNLLASFPVSSRSGSAKSLALSADSHHLLSSHQDGRIRLWPAAPNPSRPRQITTLPTLSDRLRRLPIPKNYVTVRRHCKRLWIEHADAVSSLAAHHDLIYSASWDKTLKIWRASDLRCLESIPAHEDAINAIAVAGDGTIYTGSADRRIRVWGKSPGEKRHSLVATLEKHRSAVNALALSPDGSVLYSGSCDRSILVWEREESAKYMVVSGALRGHQRAVMSLVCVVDVLFSGSSDRTVRIWRRGEDGKYACLGVMEGHTTGVRSLAAVPVTAPEADEGKEFRVCSASLDGEVRVWKVGISPGKASDS</sequence>
<accession>A0A9D5DF53</accession>
<dbReference type="PROSITE" id="PS50294">
    <property type="entry name" value="WD_REPEATS_REGION"/>
    <property type="match status" value="3"/>
</dbReference>
<dbReference type="InterPro" id="IPR036322">
    <property type="entry name" value="WD40_repeat_dom_sf"/>
</dbReference>
<dbReference type="PRINTS" id="PR00320">
    <property type="entry name" value="GPROTEINBRPT"/>
</dbReference>
<dbReference type="InterPro" id="IPR001680">
    <property type="entry name" value="WD40_rpt"/>
</dbReference>
<keyword evidence="1 3" id="KW-0853">WD repeat</keyword>
<dbReference type="Proteomes" id="UP001085076">
    <property type="component" value="Miscellaneous, Linkage group lg01"/>
</dbReference>
<evidence type="ECO:0000313" key="6">
    <source>
        <dbReference type="Proteomes" id="UP001085076"/>
    </source>
</evidence>
<reference evidence="5" key="1">
    <citation type="submission" date="2021-03" db="EMBL/GenBank/DDBJ databases">
        <authorList>
            <person name="Li Z."/>
            <person name="Yang C."/>
        </authorList>
    </citation>
    <scope>NUCLEOTIDE SEQUENCE</scope>
    <source>
        <strain evidence="5">Dzin_1.0</strain>
        <tissue evidence="5">Leaf</tissue>
    </source>
</reference>
<dbReference type="SMART" id="SM00320">
    <property type="entry name" value="WD40"/>
    <property type="match status" value="7"/>
</dbReference>
<evidence type="ECO:0000313" key="5">
    <source>
        <dbReference type="EMBL" id="KAJ0989440.1"/>
    </source>
</evidence>
<feature type="repeat" description="WD" evidence="3">
    <location>
        <begin position="133"/>
        <end position="164"/>
    </location>
</feature>
<dbReference type="Pfam" id="PF00400">
    <property type="entry name" value="WD40"/>
    <property type="match status" value="6"/>
</dbReference>
<dbReference type="EMBL" id="JAGGNH010000001">
    <property type="protein sequence ID" value="KAJ0989440.1"/>
    <property type="molecule type" value="Genomic_DNA"/>
</dbReference>